<protein>
    <submittedName>
        <fullName evidence="2">Uncharacterized protein</fullName>
    </submittedName>
</protein>
<evidence type="ECO:0000256" key="1">
    <source>
        <dbReference type="SAM" id="MobiDB-lite"/>
    </source>
</evidence>
<feature type="region of interest" description="Disordered" evidence="1">
    <location>
        <begin position="1"/>
        <end position="21"/>
    </location>
</feature>
<feature type="region of interest" description="Disordered" evidence="1">
    <location>
        <begin position="270"/>
        <end position="291"/>
    </location>
</feature>
<dbReference type="HOGENOM" id="CLU_874915_0_0_1"/>
<evidence type="ECO:0000313" key="3">
    <source>
        <dbReference type="Proteomes" id="UP000030854"/>
    </source>
</evidence>
<organism evidence="2 3">
    <name type="scientific">Uncinula necator</name>
    <name type="common">Grape powdery mildew</name>
    <dbReference type="NCBI Taxonomy" id="52586"/>
    <lineage>
        <taxon>Eukaryota</taxon>
        <taxon>Fungi</taxon>
        <taxon>Dikarya</taxon>
        <taxon>Ascomycota</taxon>
        <taxon>Pezizomycotina</taxon>
        <taxon>Leotiomycetes</taxon>
        <taxon>Erysiphales</taxon>
        <taxon>Erysiphaceae</taxon>
        <taxon>Erysiphe</taxon>
    </lineage>
</organism>
<evidence type="ECO:0000313" key="2">
    <source>
        <dbReference type="EMBL" id="KHJ30000.1"/>
    </source>
</evidence>
<dbReference type="AlphaFoldDB" id="A0A0B1NY82"/>
<comment type="caution">
    <text evidence="2">The sequence shown here is derived from an EMBL/GenBank/DDBJ whole genome shotgun (WGS) entry which is preliminary data.</text>
</comment>
<dbReference type="OMA" id="NSSCEIM"/>
<dbReference type="Proteomes" id="UP000030854">
    <property type="component" value="Unassembled WGS sequence"/>
</dbReference>
<name>A0A0B1NY82_UNCNE</name>
<gene>
    <name evidence="2" type="ORF">EV44_g3320</name>
</gene>
<sequence length="318" mass="34832">MPNPRRTYPTGGNVDQGPDPTGNAFINMFANGKDQVDFTDHRQFNAPLLPLPTADDDMHTIKRKFMDFAMVVNSGKSVAIRTGYRAPAQEKRDPVQVAKQSMTPDEIMQYDAWAAGIMPPTFNWEVDRKPVAGGAGAQARFEKRARAARRIWGNNAIVPENISWIAANHNYILPLVIAMAKIVAIGMDNINRQQELIKCALRDITYAKDTLQARMNAIKGLIKGSKGYDDPVNRKKLVAGLAPIGSQLDFQKAGSGVRIERTDLLGNVGLKQDGSKRSGGAAGPSNTLPAPNKVIVTRRKVMLGRELECQNSNRLTGI</sequence>
<reference evidence="2 3" key="1">
    <citation type="journal article" date="2014" name="BMC Genomics">
        <title>Adaptive genomic structural variation in the grape powdery mildew pathogen, Erysiphe necator.</title>
        <authorList>
            <person name="Jones L."/>
            <person name="Riaz S."/>
            <person name="Morales-Cruz A."/>
            <person name="Amrine K.C."/>
            <person name="McGuire B."/>
            <person name="Gubler W.D."/>
            <person name="Walker M.A."/>
            <person name="Cantu D."/>
        </authorList>
    </citation>
    <scope>NUCLEOTIDE SEQUENCE [LARGE SCALE GENOMIC DNA]</scope>
    <source>
        <strain evidence="3">c</strain>
    </source>
</reference>
<dbReference type="EMBL" id="JNVN01005738">
    <property type="protein sequence ID" value="KHJ30000.1"/>
    <property type="molecule type" value="Genomic_DNA"/>
</dbReference>
<accession>A0A0B1NY82</accession>
<proteinExistence type="predicted"/>
<keyword evidence="3" id="KW-1185">Reference proteome</keyword>